<dbReference type="CDD" id="cd10434">
    <property type="entry name" value="GIY-YIG_UvrC_Cho"/>
    <property type="match status" value="1"/>
</dbReference>
<feature type="domain" description="UVR" evidence="6">
    <location>
        <begin position="203"/>
        <end position="238"/>
    </location>
</feature>
<organism evidence="8 9">
    <name type="scientific">Paenibacillus solani</name>
    <dbReference type="NCBI Taxonomy" id="1705565"/>
    <lineage>
        <taxon>Bacteria</taxon>
        <taxon>Bacillati</taxon>
        <taxon>Bacillota</taxon>
        <taxon>Bacilli</taxon>
        <taxon>Bacillales</taxon>
        <taxon>Paenibacillaceae</taxon>
        <taxon>Paenibacillus</taxon>
    </lineage>
</organism>
<dbReference type="OrthoDB" id="9804933at2"/>
<dbReference type="SMART" id="SM00465">
    <property type="entry name" value="GIYc"/>
    <property type="match status" value="1"/>
</dbReference>
<reference evidence="9" key="1">
    <citation type="submission" date="2015-08" db="EMBL/GenBank/DDBJ databases">
        <title>Genome sequencing project for genomic taxonomy and phylogenomics of Bacillus-like bacteria.</title>
        <authorList>
            <person name="Liu B."/>
            <person name="Wang J."/>
            <person name="Zhu Y."/>
            <person name="Liu G."/>
            <person name="Chen Q."/>
            <person name="Chen Z."/>
            <person name="Lan J."/>
            <person name="Che J."/>
            <person name="Ge C."/>
            <person name="Shi H."/>
            <person name="Pan Z."/>
            <person name="Liu X."/>
        </authorList>
    </citation>
    <scope>NUCLEOTIDE SEQUENCE [LARGE SCALE GENOMIC DNA]</scope>
    <source>
        <strain evidence="9">FJAT-22460</strain>
    </source>
</reference>
<dbReference type="AlphaFoldDB" id="A0A0M1N403"/>
<dbReference type="InterPro" id="IPR001943">
    <property type="entry name" value="UVR_dom"/>
</dbReference>
<dbReference type="InterPro" id="IPR047296">
    <property type="entry name" value="GIY-YIG_UvrC_Cho"/>
</dbReference>
<evidence type="ECO:0000256" key="2">
    <source>
        <dbReference type="ARBA" id="ARBA00022763"/>
    </source>
</evidence>
<dbReference type="Proteomes" id="UP000036932">
    <property type="component" value="Unassembled WGS sequence"/>
</dbReference>
<accession>A0A0M1N403</accession>
<dbReference type="Gene3D" id="3.40.1440.10">
    <property type="entry name" value="GIY-YIG endonuclease"/>
    <property type="match status" value="1"/>
</dbReference>
<dbReference type="PANTHER" id="PTHR30562">
    <property type="entry name" value="UVRC/OXIDOREDUCTASE"/>
    <property type="match status" value="1"/>
</dbReference>
<evidence type="ECO:0000259" key="6">
    <source>
        <dbReference type="PROSITE" id="PS50151"/>
    </source>
</evidence>
<keyword evidence="3" id="KW-0228">DNA excision</keyword>
<dbReference type="EMBL" id="LIUT01000006">
    <property type="protein sequence ID" value="KOR76719.1"/>
    <property type="molecule type" value="Genomic_DNA"/>
</dbReference>
<dbReference type="InterPro" id="IPR000305">
    <property type="entry name" value="GIY-YIG_endonuc"/>
</dbReference>
<keyword evidence="5" id="KW-0234">DNA repair</keyword>
<dbReference type="PANTHER" id="PTHR30562:SF1">
    <property type="entry name" value="UVRABC SYSTEM PROTEIN C"/>
    <property type="match status" value="1"/>
</dbReference>
<evidence type="ECO:0000256" key="3">
    <source>
        <dbReference type="ARBA" id="ARBA00022769"/>
    </source>
</evidence>
<evidence type="ECO:0000313" key="8">
    <source>
        <dbReference type="EMBL" id="KOR76719.1"/>
    </source>
</evidence>
<dbReference type="InterPro" id="IPR036876">
    <property type="entry name" value="UVR_dom_sf"/>
</dbReference>
<evidence type="ECO:0000259" key="7">
    <source>
        <dbReference type="PROSITE" id="PS50164"/>
    </source>
</evidence>
<dbReference type="InterPro" id="IPR050066">
    <property type="entry name" value="UvrABC_protein_C"/>
</dbReference>
<dbReference type="GO" id="GO:0006289">
    <property type="term" value="P:nucleotide-excision repair"/>
    <property type="evidence" value="ECO:0007669"/>
    <property type="project" value="InterPro"/>
</dbReference>
<dbReference type="RefSeq" id="WP_054404606.1">
    <property type="nucleotide sequence ID" value="NZ_LIUT01000006.1"/>
</dbReference>
<keyword evidence="9" id="KW-1185">Reference proteome</keyword>
<dbReference type="SUPFAM" id="SSF46600">
    <property type="entry name" value="C-terminal UvrC-binding domain of UvrB"/>
    <property type="match status" value="1"/>
</dbReference>
<evidence type="ECO:0000256" key="4">
    <source>
        <dbReference type="ARBA" id="ARBA00022881"/>
    </source>
</evidence>
<dbReference type="PATRIC" id="fig|1705565.3.peg.628"/>
<dbReference type="Pfam" id="PF01541">
    <property type="entry name" value="GIY-YIG"/>
    <property type="match status" value="1"/>
</dbReference>
<dbReference type="InterPro" id="IPR035901">
    <property type="entry name" value="GIY-YIG_endonuc_sf"/>
</dbReference>
<comment type="caution">
    <text evidence="8">The sequence shown here is derived from an EMBL/GenBank/DDBJ whole genome shotgun (WGS) entry which is preliminary data.</text>
</comment>
<evidence type="ECO:0000313" key="9">
    <source>
        <dbReference type="Proteomes" id="UP000036932"/>
    </source>
</evidence>
<evidence type="ECO:0000256" key="5">
    <source>
        <dbReference type="ARBA" id="ARBA00023204"/>
    </source>
</evidence>
<dbReference type="Gene3D" id="4.10.860.10">
    <property type="entry name" value="UVR domain"/>
    <property type="match status" value="1"/>
</dbReference>
<dbReference type="PROSITE" id="PS50151">
    <property type="entry name" value="UVR"/>
    <property type="match status" value="1"/>
</dbReference>
<keyword evidence="1" id="KW-0963">Cytoplasm</keyword>
<evidence type="ECO:0000256" key="1">
    <source>
        <dbReference type="ARBA" id="ARBA00022490"/>
    </source>
</evidence>
<dbReference type="PROSITE" id="PS50164">
    <property type="entry name" value="GIY_YIG"/>
    <property type="match status" value="1"/>
</dbReference>
<dbReference type="SUPFAM" id="SSF82771">
    <property type="entry name" value="GIY-YIG endonuclease"/>
    <property type="match status" value="1"/>
</dbReference>
<protein>
    <submittedName>
        <fullName evidence="8">Excinuclease ABC subunit C</fullName>
    </submittedName>
</protein>
<name>A0A0M1N403_9BACL</name>
<dbReference type="GO" id="GO:0009380">
    <property type="term" value="C:excinuclease repair complex"/>
    <property type="evidence" value="ECO:0007669"/>
    <property type="project" value="TreeGrafter"/>
</dbReference>
<sequence length="368" mass="42272">MKTKIQELPLSPGVYLMKDSRGTVIYVGKSKSLKKRVQSYFYNNKSHSPKVKRLVQHVKDLEYIVTDTEFEAFMLECRLIQDIKPMYNRKMKNPLGYQYIVLQQKRDWRWLEITDTLDEGAPDRSHFFGPYTASRSSLEHAVQKVKECCNIACNHTPAASTANTPCLNYSIGLCLGKCLGGDAARQFDEVMDRFIALLQGDDRSLYDQMERSMLDAAERFDFEQAAKYRDGMNAVNLLLSKRHVIEFAEENHSIVVYEHLNEDTIKLFLIKGNVVLHSERCSVASTVDIDSLRRRVKALILSYFTRDMECDAAEVTREDIDAAQIIYSYLQSSACRYLVIQDSWTEDDGEPDMEAALREFLNNDVVSS</sequence>
<dbReference type="Pfam" id="PF02151">
    <property type="entry name" value="UVR"/>
    <property type="match status" value="1"/>
</dbReference>
<dbReference type="GO" id="GO:0004518">
    <property type="term" value="F:nuclease activity"/>
    <property type="evidence" value="ECO:0007669"/>
    <property type="project" value="UniProtKB-KW"/>
</dbReference>
<dbReference type="FunFam" id="3.40.1440.10:FF:000001">
    <property type="entry name" value="UvrABC system protein C"/>
    <property type="match status" value="1"/>
</dbReference>
<proteinExistence type="predicted"/>
<keyword evidence="4" id="KW-0267">Excision nuclease</keyword>
<feature type="domain" description="GIY-YIG" evidence="7">
    <location>
        <begin position="10"/>
        <end position="89"/>
    </location>
</feature>
<gene>
    <name evidence="8" type="ORF">AM231_22500</name>
</gene>
<keyword evidence="2" id="KW-0227">DNA damage</keyword>